<organism evidence="2 3">
    <name type="scientific">Sinobaca qinghaiensis</name>
    <dbReference type="NCBI Taxonomy" id="342944"/>
    <lineage>
        <taxon>Bacteria</taxon>
        <taxon>Bacillati</taxon>
        <taxon>Bacillota</taxon>
        <taxon>Bacilli</taxon>
        <taxon>Bacillales</taxon>
        <taxon>Sporolactobacillaceae</taxon>
        <taxon>Sinobaca</taxon>
    </lineage>
</organism>
<dbReference type="PANTHER" id="PTHR43441">
    <property type="entry name" value="RIBOSOMAL-PROTEIN-SERINE ACETYLTRANSFERASE"/>
    <property type="match status" value="1"/>
</dbReference>
<dbReference type="Pfam" id="PF00583">
    <property type="entry name" value="Acetyltransf_1"/>
    <property type="match status" value="1"/>
</dbReference>
<feature type="domain" description="N-acetyltransferase" evidence="1">
    <location>
        <begin position="11"/>
        <end position="166"/>
    </location>
</feature>
<accession>A0A419UX68</accession>
<dbReference type="PANTHER" id="PTHR43441:SF2">
    <property type="entry name" value="FAMILY ACETYLTRANSFERASE, PUTATIVE (AFU_ORTHOLOGUE AFUA_7G00850)-RELATED"/>
    <property type="match status" value="1"/>
</dbReference>
<dbReference type="PROSITE" id="PS51186">
    <property type="entry name" value="GNAT"/>
    <property type="match status" value="1"/>
</dbReference>
<dbReference type="CDD" id="cd04301">
    <property type="entry name" value="NAT_SF"/>
    <property type="match status" value="1"/>
</dbReference>
<evidence type="ECO:0000313" key="2">
    <source>
        <dbReference type="EMBL" id="RKD69711.1"/>
    </source>
</evidence>
<dbReference type="Gene3D" id="3.40.630.30">
    <property type="match status" value="1"/>
</dbReference>
<dbReference type="Proteomes" id="UP000285120">
    <property type="component" value="Unassembled WGS sequence"/>
</dbReference>
<proteinExistence type="predicted"/>
<gene>
    <name evidence="2" type="ORF">ATL39_3138</name>
</gene>
<reference evidence="2 3" key="1">
    <citation type="submission" date="2018-09" db="EMBL/GenBank/DDBJ databases">
        <title>Genomic Encyclopedia of Archaeal and Bacterial Type Strains, Phase II (KMG-II): from individual species to whole genera.</title>
        <authorList>
            <person name="Goeker M."/>
        </authorList>
    </citation>
    <scope>NUCLEOTIDE SEQUENCE [LARGE SCALE GENOMIC DNA]</scope>
    <source>
        <strain evidence="2 3">DSM 17008</strain>
    </source>
</reference>
<dbReference type="EMBL" id="RAPK01000011">
    <property type="protein sequence ID" value="RKD69711.1"/>
    <property type="molecule type" value="Genomic_DNA"/>
</dbReference>
<evidence type="ECO:0000259" key="1">
    <source>
        <dbReference type="PROSITE" id="PS51186"/>
    </source>
</evidence>
<dbReference type="InterPro" id="IPR051908">
    <property type="entry name" value="Ribosomal_N-acetyltransferase"/>
</dbReference>
<name>A0A419UX68_9BACL</name>
<dbReference type="GO" id="GO:0008999">
    <property type="term" value="F:protein-N-terminal-alanine acetyltransferase activity"/>
    <property type="evidence" value="ECO:0007669"/>
    <property type="project" value="TreeGrafter"/>
</dbReference>
<dbReference type="InterPro" id="IPR016181">
    <property type="entry name" value="Acyl_CoA_acyltransferase"/>
</dbReference>
<protein>
    <submittedName>
        <fullName evidence="2">RimJ/RimL family protein N-acetyltransferase</fullName>
    </submittedName>
</protein>
<keyword evidence="2" id="KW-0808">Transferase</keyword>
<dbReference type="AlphaFoldDB" id="A0A419UX68"/>
<dbReference type="GO" id="GO:1990189">
    <property type="term" value="F:protein N-terminal-serine acetyltransferase activity"/>
    <property type="evidence" value="ECO:0007669"/>
    <property type="project" value="TreeGrafter"/>
</dbReference>
<sequence length="180" mass="20616">MTIKLIPFQPIHFQQLLDAVTSADFLMQWAGPSFDYPLTIEQLETYRTTAEEPNASARIYTAVDKKSGSPVGHIALGSIDLKNRSARIGKVLIHERWRGRGAAEIMINETLDTAFQELRLHRVSLGVFDFNTPAIAVYEKAGFQKEGLLRDIRKTGDSYWSLWEMSILEEEWIKWENKSK</sequence>
<dbReference type="RefSeq" id="WP_245961008.1">
    <property type="nucleotide sequence ID" value="NZ_RAPK01000011.1"/>
</dbReference>
<evidence type="ECO:0000313" key="3">
    <source>
        <dbReference type="Proteomes" id="UP000285120"/>
    </source>
</evidence>
<dbReference type="SUPFAM" id="SSF55729">
    <property type="entry name" value="Acyl-CoA N-acyltransferases (Nat)"/>
    <property type="match status" value="1"/>
</dbReference>
<comment type="caution">
    <text evidence="2">The sequence shown here is derived from an EMBL/GenBank/DDBJ whole genome shotgun (WGS) entry which is preliminary data.</text>
</comment>
<dbReference type="InterPro" id="IPR000182">
    <property type="entry name" value="GNAT_dom"/>
</dbReference>
<keyword evidence="3" id="KW-1185">Reference proteome</keyword>